<dbReference type="InterPro" id="IPR009636">
    <property type="entry name" value="SCAF"/>
</dbReference>
<reference evidence="3" key="1">
    <citation type="submission" date="2020-03" db="EMBL/GenBank/DDBJ databases">
        <title>The deep terrestrial virosphere.</title>
        <authorList>
            <person name="Holmfeldt K."/>
            <person name="Nilsson E."/>
            <person name="Simone D."/>
            <person name="Lopez-Fernandez M."/>
            <person name="Wu X."/>
            <person name="de Brujin I."/>
            <person name="Lundin D."/>
            <person name="Andersson A."/>
            <person name="Bertilsson S."/>
            <person name="Dopson M."/>
        </authorList>
    </citation>
    <scope>NUCLEOTIDE SEQUENCE</scope>
    <source>
        <strain evidence="2">MM415A02065</strain>
        <strain evidence="3">MM415B02432</strain>
    </source>
</reference>
<sequence>MEEFKKMINDDELFKKIVEKIGEKQIFLHEKKDSVIIDNNGSYIPATKFSELNETKKGLQKQLDNLQTELGELNKTATNTESYKEQIKELGKKMEDQKKTFEETEIAEKKKYALRISFASEAVRYPELIEAKIDLSKVELDEHGKLKNGEEIYKPLKETYPDMFGKVVKKGSDLKESTYEIGENGIYSMEQIKAMPSTMLSDPKILEKVNESLSKHNSK</sequence>
<dbReference type="EMBL" id="MT142894">
    <property type="protein sequence ID" value="QJA90146.1"/>
    <property type="molecule type" value="Genomic_DNA"/>
</dbReference>
<dbReference type="GO" id="GO:0019069">
    <property type="term" value="P:viral capsid assembly"/>
    <property type="evidence" value="ECO:0007669"/>
    <property type="project" value="InterPro"/>
</dbReference>
<keyword evidence="1" id="KW-0175">Coiled coil</keyword>
<dbReference type="Pfam" id="PF06810">
    <property type="entry name" value="Phage_scaffold"/>
    <property type="match status" value="1"/>
</dbReference>
<accession>A0A6M3L5Y8</accession>
<evidence type="ECO:0000313" key="2">
    <source>
        <dbReference type="EMBL" id="QJA74278.1"/>
    </source>
</evidence>
<gene>
    <name evidence="2" type="ORF">MM415A02065_0014</name>
    <name evidence="3" type="ORF">MM415B02432_0002</name>
</gene>
<evidence type="ECO:0000256" key="1">
    <source>
        <dbReference type="SAM" id="Coils"/>
    </source>
</evidence>
<dbReference type="AlphaFoldDB" id="A0A6M3L5Y8"/>
<protein>
    <submittedName>
        <fullName evidence="3">Putative head-tail joining protein</fullName>
    </submittedName>
</protein>
<proteinExistence type="predicted"/>
<evidence type="ECO:0000313" key="3">
    <source>
        <dbReference type="EMBL" id="QJA90146.1"/>
    </source>
</evidence>
<organism evidence="3">
    <name type="scientific">viral metagenome</name>
    <dbReference type="NCBI Taxonomy" id="1070528"/>
    <lineage>
        <taxon>unclassified sequences</taxon>
        <taxon>metagenomes</taxon>
        <taxon>organismal metagenomes</taxon>
    </lineage>
</organism>
<dbReference type="EMBL" id="MT142086">
    <property type="protein sequence ID" value="QJA74278.1"/>
    <property type="molecule type" value="Genomic_DNA"/>
</dbReference>
<name>A0A6M3L5Y8_9ZZZZ</name>
<feature type="coiled-coil region" evidence="1">
    <location>
        <begin position="49"/>
        <end position="107"/>
    </location>
</feature>